<sequence>MLRAALRSQQSLYRQNRRKIFPFSPKKESVTQVSHYCTFPIFKHTNESVNSTKRQFSYCLYGTYMLSYTVQIAVRLIM</sequence>
<dbReference type="Proteomes" id="UP000248806">
    <property type="component" value="Unassembled WGS sequence"/>
</dbReference>
<reference evidence="1 2" key="1">
    <citation type="submission" date="2018-06" db="EMBL/GenBank/DDBJ databases">
        <title>Genomic Encyclopedia of Archaeal and Bacterial Type Strains, Phase II (KMG-II): from individual species to whole genera.</title>
        <authorList>
            <person name="Goeker M."/>
        </authorList>
    </citation>
    <scope>NUCLEOTIDE SEQUENCE [LARGE SCALE GENOMIC DNA]</scope>
    <source>
        <strain evidence="1 2">ATCC BAA-1881</strain>
    </source>
</reference>
<comment type="caution">
    <text evidence="1">The sequence shown here is derived from an EMBL/GenBank/DDBJ whole genome shotgun (WGS) entry which is preliminary data.</text>
</comment>
<organism evidence="1 2">
    <name type="scientific">Thermosporothrix hazakensis</name>
    <dbReference type="NCBI Taxonomy" id="644383"/>
    <lineage>
        <taxon>Bacteria</taxon>
        <taxon>Bacillati</taxon>
        <taxon>Chloroflexota</taxon>
        <taxon>Ktedonobacteria</taxon>
        <taxon>Ktedonobacterales</taxon>
        <taxon>Thermosporotrichaceae</taxon>
        <taxon>Thermosporothrix</taxon>
    </lineage>
</organism>
<proteinExistence type="predicted"/>
<evidence type="ECO:0000313" key="1">
    <source>
        <dbReference type="EMBL" id="PZW36730.1"/>
    </source>
</evidence>
<gene>
    <name evidence="1" type="ORF">EI42_00911</name>
</gene>
<protein>
    <submittedName>
        <fullName evidence="1">Uncharacterized protein</fullName>
    </submittedName>
</protein>
<evidence type="ECO:0000313" key="2">
    <source>
        <dbReference type="Proteomes" id="UP000248806"/>
    </source>
</evidence>
<dbReference type="EMBL" id="QKUF01000001">
    <property type="protein sequence ID" value="PZW36730.1"/>
    <property type="molecule type" value="Genomic_DNA"/>
</dbReference>
<accession>A0A326UJ20</accession>
<name>A0A326UJ20_THEHA</name>
<keyword evidence="2" id="KW-1185">Reference proteome</keyword>
<dbReference type="AlphaFoldDB" id="A0A326UJ20"/>